<dbReference type="InterPro" id="IPR015318">
    <property type="entry name" value="Znf_GAGA-bd_fac"/>
</dbReference>
<dbReference type="GO" id="GO:0005634">
    <property type="term" value="C:nucleus"/>
    <property type="evidence" value="ECO:0007669"/>
    <property type="project" value="UniProtKB-SubCell"/>
</dbReference>
<dbReference type="FunFam" id="3.30.710.10:FF:000096">
    <property type="entry name" value="Trithorax-like, isoform C"/>
    <property type="match status" value="1"/>
</dbReference>
<keyword evidence="2" id="KW-0539">Nucleus</keyword>
<dbReference type="GO" id="GO:0003006">
    <property type="term" value="P:developmental process involved in reproduction"/>
    <property type="evidence" value="ECO:0007669"/>
    <property type="project" value="UniProtKB-ARBA"/>
</dbReference>
<reference evidence="5 6" key="1">
    <citation type="submission" date="2020-11" db="EMBL/GenBank/DDBJ databases">
        <authorList>
            <person name="Wallbank WR R."/>
            <person name="Pardo Diaz C."/>
            <person name="Kozak K."/>
            <person name="Martin S."/>
            <person name="Jiggins C."/>
            <person name="Moest M."/>
            <person name="Warren A I."/>
            <person name="Generalovic N T."/>
            <person name="Byers J.R.P. K."/>
            <person name="Montejo-Kovacevich G."/>
            <person name="Yen C E."/>
        </authorList>
    </citation>
    <scope>NUCLEOTIDE SEQUENCE [LARGE SCALE GENOMIC DNA]</scope>
</reference>
<evidence type="ECO:0000313" key="6">
    <source>
        <dbReference type="Proteomes" id="UP000594454"/>
    </source>
</evidence>
<dbReference type="GO" id="GO:0006357">
    <property type="term" value="P:regulation of transcription by RNA polymerase II"/>
    <property type="evidence" value="ECO:0007669"/>
    <property type="project" value="TreeGrafter"/>
</dbReference>
<sequence>MALPINSLYSLTWSDYGTSLVSAIQLLRCHGDLVDCTLAAGGRSFPAHKIVLCAASPFLFDLLKNTPCKHPVVMLAGVNANDLEALLEFVYRGEVSVDHSQLPSLLQAAHCLNIQGLAPQTVTKDDYTTQIQLHPMMQPHYTDHDQEQLIATIAAPQQHTVHAQVVEDINAGTITAHVQDVKDVINQFLPARKRKPRAKKSPVSKIPRTDGMDTTTITTQTTTENGETTIASTPIKPDPSLNDTVATIATDSSATTPATPSTTKTGSAAKPRSRSQSEQPATCPICFAIIRQSRNLRRHLELRHFAKPGVKKERKGELPSAKKPTTGTAATTPNTITTTVPASNVPTVQTVQTLHTLQTVQVKKEPDAMGSVSAAATTPVTVTVQAPQTQQIQVQSQQHISQQQQQQQTQQQAQQQQTQQQQQQQQQQTAIIDQTGTITTSGGQQQLVTQTENTDGTTSLSIAHVQTLQGHQLTLQNLNQAAIIRNDELASGIIATHEPTLRPHTELYRVGAVYTIEEREFDNNKLS</sequence>
<dbReference type="InterPro" id="IPR013087">
    <property type="entry name" value="Znf_C2H2_type"/>
</dbReference>
<dbReference type="InterPro" id="IPR051095">
    <property type="entry name" value="Dros_DevTransReg"/>
</dbReference>
<name>A0A7R8YQ41_HERIL</name>
<proteinExistence type="predicted"/>
<dbReference type="FunFam" id="3.30.160.60:FF:001439">
    <property type="entry name" value="Trithorax-like, isoform C"/>
    <property type="match status" value="1"/>
</dbReference>
<dbReference type="EMBL" id="LR899010">
    <property type="protein sequence ID" value="CAD7080971.1"/>
    <property type="molecule type" value="Genomic_DNA"/>
</dbReference>
<organism evidence="5 6">
    <name type="scientific">Hermetia illucens</name>
    <name type="common">Black soldier fly</name>
    <dbReference type="NCBI Taxonomy" id="343691"/>
    <lineage>
        <taxon>Eukaryota</taxon>
        <taxon>Metazoa</taxon>
        <taxon>Ecdysozoa</taxon>
        <taxon>Arthropoda</taxon>
        <taxon>Hexapoda</taxon>
        <taxon>Insecta</taxon>
        <taxon>Pterygota</taxon>
        <taxon>Neoptera</taxon>
        <taxon>Endopterygota</taxon>
        <taxon>Diptera</taxon>
        <taxon>Brachycera</taxon>
        <taxon>Stratiomyomorpha</taxon>
        <taxon>Stratiomyidae</taxon>
        <taxon>Hermetiinae</taxon>
        <taxon>Hermetia</taxon>
    </lineage>
</organism>
<dbReference type="PANTHER" id="PTHR23110:SF10">
    <property type="entry name" value="TRANSCRIPTION FACTOR GAGA"/>
    <property type="match status" value="1"/>
</dbReference>
<dbReference type="AlphaFoldDB" id="A0A7R8YQ41"/>
<dbReference type="GO" id="GO:0048468">
    <property type="term" value="P:cell development"/>
    <property type="evidence" value="ECO:0007669"/>
    <property type="project" value="UniProtKB-ARBA"/>
</dbReference>
<feature type="compositionally biased region" description="Low complexity" evidence="3">
    <location>
        <begin position="212"/>
        <end position="233"/>
    </location>
</feature>
<evidence type="ECO:0000256" key="1">
    <source>
        <dbReference type="ARBA" id="ARBA00004123"/>
    </source>
</evidence>
<feature type="domain" description="BTB" evidence="4">
    <location>
        <begin position="34"/>
        <end position="99"/>
    </location>
</feature>
<feature type="region of interest" description="Disordered" evidence="3">
    <location>
        <begin position="307"/>
        <end position="341"/>
    </location>
</feature>
<feature type="compositionally biased region" description="Basic and acidic residues" evidence="3">
    <location>
        <begin position="307"/>
        <end position="317"/>
    </location>
</feature>
<dbReference type="InParanoid" id="A0A7R8YQ41"/>
<protein>
    <recommendedName>
        <fullName evidence="4">BTB domain-containing protein</fullName>
    </recommendedName>
</protein>
<accession>A0A7R8YQ41</accession>
<dbReference type="OMA" id="QVFMPQQ"/>
<feature type="compositionally biased region" description="Basic residues" evidence="3">
    <location>
        <begin position="193"/>
        <end position="202"/>
    </location>
</feature>
<dbReference type="Gene3D" id="3.30.710.10">
    <property type="entry name" value="Potassium Channel Kv1.1, Chain A"/>
    <property type="match status" value="1"/>
</dbReference>
<comment type="subcellular location">
    <subcellularLocation>
        <location evidence="1">Nucleus</location>
    </subcellularLocation>
</comment>
<dbReference type="FunCoup" id="A0A7R8YQ41">
    <property type="interactions" value="862"/>
</dbReference>
<evidence type="ECO:0000313" key="5">
    <source>
        <dbReference type="EMBL" id="CAD7080971.1"/>
    </source>
</evidence>
<evidence type="ECO:0000259" key="4">
    <source>
        <dbReference type="PROSITE" id="PS50097"/>
    </source>
</evidence>
<dbReference type="Proteomes" id="UP000594454">
    <property type="component" value="Chromosome 2"/>
</dbReference>
<dbReference type="InterPro" id="IPR000210">
    <property type="entry name" value="BTB/POZ_dom"/>
</dbReference>
<dbReference type="PROSITE" id="PS00028">
    <property type="entry name" value="ZINC_FINGER_C2H2_1"/>
    <property type="match status" value="1"/>
</dbReference>
<gene>
    <name evidence="5" type="ORF">HERILL_LOCUS4100</name>
</gene>
<keyword evidence="6" id="KW-1185">Reference proteome</keyword>
<evidence type="ECO:0000256" key="3">
    <source>
        <dbReference type="SAM" id="MobiDB-lite"/>
    </source>
</evidence>
<dbReference type="InterPro" id="IPR011333">
    <property type="entry name" value="SKP1/BTB/POZ_sf"/>
</dbReference>
<dbReference type="GO" id="GO:0048513">
    <property type="term" value="P:animal organ development"/>
    <property type="evidence" value="ECO:0007669"/>
    <property type="project" value="UniProtKB-ARBA"/>
</dbReference>
<dbReference type="Pfam" id="PF09237">
    <property type="entry name" value="GAGA"/>
    <property type="match status" value="1"/>
</dbReference>
<dbReference type="CDD" id="cd18315">
    <property type="entry name" value="BTB_POZ_BAB-like"/>
    <property type="match status" value="1"/>
</dbReference>
<feature type="compositionally biased region" description="Low complexity" evidence="3">
    <location>
        <begin position="244"/>
        <end position="269"/>
    </location>
</feature>
<dbReference type="PANTHER" id="PTHR23110">
    <property type="entry name" value="BTB DOMAIN TRANSCRIPTION FACTOR"/>
    <property type="match status" value="1"/>
</dbReference>
<evidence type="ECO:0000256" key="2">
    <source>
        <dbReference type="ARBA" id="ARBA00023242"/>
    </source>
</evidence>
<dbReference type="SMART" id="SM00225">
    <property type="entry name" value="BTB"/>
    <property type="match status" value="1"/>
</dbReference>
<feature type="region of interest" description="Disordered" evidence="3">
    <location>
        <begin position="193"/>
        <end position="280"/>
    </location>
</feature>
<dbReference type="Gene3D" id="3.30.160.60">
    <property type="entry name" value="Classic Zinc Finger"/>
    <property type="match status" value="1"/>
</dbReference>
<dbReference type="Pfam" id="PF00651">
    <property type="entry name" value="BTB"/>
    <property type="match status" value="1"/>
</dbReference>
<feature type="compositionally biased region" description="Low complexity" evidence="3">
    <location>
        <begin position="324"/>
        <end position="341"/>
    </location>
</feature>
<dbReference type="PROSITE" id="PS50097">
    <property type="entry name" value="BTB"/>
    <property type="match status" value="1"/>
</dbReference>
<dbReference type="OrthoDB" id="10027872at2759"/>
<dbReference type="SUPFAM" id="SSF54695">
    <property type="entry name" value="POZ domain"/>
    <property type="match status" value="1"/>
</dbReference>